<dbReference type="InterPro" id="IPR036390">
    <property type="entry name" value="WH_DNA-bd_sf"/>
</dbReference>
<keyword evidence="1" id="KW-0805">Transcription regulation</keyword>
<dbReference type="InterPro" id="IPR005471">
    <property type="entry name" value="Tscrpt_reg_IclR_N"/>
</dbReference>
<keyword evidence="2" id="KW-0238">DNA-binding</keyword>
<dbReference type="PROSITE" id="PS51078">
    <property type="entry name" value="ICLR_ED"/>
    <property type="match status" value="1"/>
</dbReference>
<dbReference type="PROSITE" id="PS51077">
    <property type="entry name" value="HTH_ICLR"/>
    <property type="match status" value="1"/>
</dbReference>
<gene>
    <name evidence="6" type="ORF">ACFFIA_00125</name>
</gene>
<organism evidence="6 7">
    <name type="scientific">Phytohabitans kaempferiae</name>
    <dbReference type="NCBI Taxonomy" id="1620943"/>
    <lineage>
        <taxon>Bacteria</taxon>
        <taxon>Bacillati</taxon>
        <taxon>Actinomycetota</taxon>
        <taxon>Actinomycetes</taxon>
        <taxon>Micromonosporales</taxon>
        <taxon>Micromonosporaceae</taxon>
    </lineage>
</organism>
<dbReference type="Pfam" id="PF09339">
    <property type="entry name" value="HTH_IclR"/>
    <property type="match status" value="1"/>
</dbReference>
<dbReference type="Proteomes" id="UP001589867">
    <property type="component" value="Unassembled WGS sequence"/>
</dbReference>
<dbReference type="Gene3D" id="1.10.10.10">
    <property type="entry name" value="Winged helix-like DNA-binding domain superfamily/Winged helix DNA-binding domain"/>
    <property type="match status" value="1"/>
</dbReference>
<proteinExistence type="predicted"/>
<dbReference type="InterPro" id="IPR050707">
    <property type="entry name" value="HTH_MetabolicPath_Reg"/>
</dbReference>
<dbReference type="EMBL" id="JBHLUH010000001">
    <property type="protein sequence ID" value="MFC0526073.1"/>
    <property type="molecule type" value="Genomic_DNA"/>
</dbReference>
<comment type="caution">
    <text evidence="6">The sequence shown here is derived from an EMBL/GenBank/DDBJ whole genome shotgun (WGS) entry which is preliminary data.</text>
</comment>
<accession>A0ABV6LUI6</accession>
<keyword evidence="7" id="KW-1185">Reference proteome</keyword>
<dbReference type="SMART" id="SM00346">
    <property type="entry name" value="HTH_ICLR"/>
    <property type="match status" value="1"/>
</dbReference>
<evidence type="ECO:0000256" key="3">
    <source>
        <dbReference type="ARBA" id="ARBA00023163"/>
    </source>
</evidence>
<evidence type="ECO:0000313" key="6">
    <source>
        <dbReference type="EMBL" id="MFC0526073.1"/>
    </source>
</evidence>
<dbReference type="PANTHER" id="PTHR30136:SF24">
    <property type="entry name" value="HTH-TYPE TRANSCRIPTIONAL REPRESSOR ALLR"/>
    <property type="match status" value="1"/>
</dbReference>
<dbReference type="InterPro" id="IPR029016">
    <property type="entry name" value="GAF-like_dom_sf"/>
</dbReference>
<protein>
    <submittedName>
        <fullName evidence="6">IclR family transcriptional regulator</fullName>
    </submittedName>
</protein>
<dbReference type="Gene3D" id="3.30.450.40">
    <property type="match status" value="1"/>
</dbReference>
<evidence type="ECO:0000313" key="7">
    <source>
        <dbReference type="Proteomes" id="UP001589867"/>
    </source>
</evidence>
<dbReference type="RefSeq" id="WP_377243343.1">
    <property type="nucleotide sequence ID" value="NZ_JBHLUH010000001.1"/>
</dbReference>
<reference evidence="6 7" key="1">
    <citation type="submission" date="2024-09" db="EMBL/GenBank/DDBJ databases">
        <authorList>
            <person name="Sun Q."/>
            <person name="Mori K."/>
        </authorList>
    </citation>
    <scope>NUCLEOTIDE SEQUENCE [LARGE SCALE GENOMIC DNA]</scope>
    <source>
        <strain evidence="6 7">TBRC 3947</strain>
    </source>
</reference>
<name>A0ABV6LUI6_9ACTN</name>
<dbReference type="SUPFAM" id="SSF55781">
    <property type="entry name" value="GAF domain-like"/>
    <property type="match status" value="1"/>
</dbReference>
<evidence type="ECO:0000256" key="2">
    <source>
        <dbReference type="ARBA" id="ARBA00023125"/>
    </source>
</evidence>
<dbReference type="SUPFAM" id="SSF46785">
    <property type="entry name" value="Winged helix' DNA-binding domain"/>
    <property type="match status" value="1"/>
</dbReference>
<feature type="domain" description="IclR-ED" evidence="5">
    <location>
        <begin position="76"/>
        <end position="258"/>
    </location>
</feature>
<dbReference type="InterPro" id="IPR014757">
    <property type="entry name" value="Tscrpt_reg_IclR_C"/>
</dbReference>
<keyword evidence="3" id="KW-0804">Transcription</keyword>
<evidence type="ECO:0000259" key="4">
    <source>
        <dbReference type="PROSITE" id="PS51077"/>
    </source>
</evidence>
<sequence>MTAADHPPAGRQPAAIRSALTVLEQVARAGPGVTARELSAALGMSPATTYRLVNLLVAEEYLVRLPDLRGFALGRKVVELAGAVARTAVPAAAADAVGELRSRVRLAVHLASLEHGRLRMLDPDPDHPPSPDAVLTRHLHASALGKLLLAERSDWHALLPVADPAGATPLRQLTARTVGRPDVLAGELGRVRGEQVARQYGELRADRGCLAMPVRDPAGALVAGLAVSGSPERVAALAPAVVRLVERCARDIARLLHRPATG</sequence>
<evidence type="ECO:0000256" key="1">
    <source>
        <dbReference type="ARBA" id="ARBA00023015"/>
    </source>
</evidence>
<dbReference type="PANTHER" id="PTHR30136">
    <property type="entry name" value="HELIX-TURN-HELIX TRANSCRIPTIONAL REGULATOR, ICLR FAMILY"/>
    <property type="match status" value="1"/>
</dbReference>
<evidence type="ECO:0000259" key="5">
    <source>
        <dbReference type="PROSITE" id="PS51078"/>
    </source>
</evidence>
<dbReference type="InterPro" id="IPR036388">
    <property type="entry name" value="WH-like_DNA-bd_sf"/>
</dbReference>
<feature type="domain" description="HTH iclR-type" evidence="4">
    <location>
        <begin position="13"/>
        <end position="75"/>
    </location>
</feature>
<dbReference type="Pfam" id="PF01614">
    <property type="entry name" value="IclR_C"/>
    <property type="match status" value="1"/>
</dbReference>